<feature type="compositionally biased region" description="Pro residues" evidence="1">
    <location>
        <begin position="313"/>
        <end position="330"/>
    </location>
</feature>
<keyword evidence="2" id="KW-1133">Transmembrane helix</keyword>
<dbReference type="InterPro" id="IPR000253">
    <property type="entry name" value="FHA_dom"/>
</dbReference>
<protein>
    <submittedName>
        <fullName evidence="6">FHA domain-containing protein FhaA</fullName>
    </submittedName>
</protein>
<organism evidence="6 7">
    <name type="scientific">Caballeronia calidae</name>
    <dbReference type="NCBI Taxonomy" id="1777139"/>
    <lineage>
        <taxon>Bacteria</taxon>
        <taxon>Pseudomonadati</taxon>
        <taxon>Pseudomonadota</taxon>
        <taxon>Betaproteobacteria</taxon>
        <taxon>Burkholderiales</taxon>
        <taxon>Burkholderiaceae</taxon>
        <taxon>Caballeronia</taxon>
    </lineage>
</organism>
<keyword evidence="2" id="KW-0812">Transmembrane</keyword>
<dbReference type="EMBL" id="FCOX02000008">
    <property type="protein sequence ID" value="SAK63131.1"/>
    <property type="molecule type" value="Genomic_DNA"/>
</dbReference>
<dbReference type="SMART" id="SM00240">
    <property type="entry name" value="FHA"/>
    <property type="match status" value="1"/>
</dbReference>
<evidence type="ECO:0000259" key="5">
    <source>
        <dbReference type="PROSITE" id="PS50234"/>
    </source>
</evidence>
<dbReference type="PROSITE" id="PS50006">
    <property type="entry name" value="FHA_DOMAIN"/>
    <property type="match status" value="1"/>
</dbReference>
<evidence type="ECO:0000256" key="1">
    <source>
        <dbReference type="SAM" id="MobiDB-lite"/>
    </source>
</evidence>
<feature type="region of interest" description="Disordered" evidence="1">
    <location>
        <begin position="310"/>
        <end position="332"/>
    </location>
</feature>
<dbReference type="CDD" id="cd00198">
    <property type="entry name" value="vWFA"/>
    <property type="match status" value="1"/>
</dbReference>
<feature type="signal peptide" evidence="3">
    <location>
        <begin position="1"/>
        <end position="24"/>
    </location>
</feature>
<dbReference type="CDD" id="cd00060">
    <property type="entry name" value="FHA"/>
    <property type="match status" value="1"/>
</dbReference>
<dbReference type="AlphaFoldDB" id="A0A158AYU0"/>
<dbReference type="SUPFAM" id="SSF49879">
    <property type="entry name" value="SMAD/FHA domain"/>
    <property type="match status" value="1"/>
</dbReference>
<feature type="domain" description="FHA" evidence="4">
    <location>
        <begin position="440"/>
        <end position="490"/>
    </location>
</feature>
<evidence type="ECO:0000313" key="7">
    <source>
        <dbReference type="Proteomes" id="UP000071859"/>
    </source>
</evidence>
<dbReference type="InterPro" id="IPR008984">
    <property type="entry name" value="SMAD_FHA_dom_sf"/>
</dbReference>
<dbReference type="PANTHER" id="PTHR23308">
    <property type="entry name" value="NUCLEAR INHIBITOR OF PROTEIN PHOSPHATASE-1"/>
    <property type="match status" value="1"/>
</dbReference>
<keyword evidence="7" id="KW-1185">Reference proteome</keyword>
<dbReference type="InterPro" id="IPR050923">
    <property type="entry name" value="Cell_Proc_Reg/RNA_Proc"/>
</dbReference>
<proteinExistence type="predicted"/>
<keyword evidence="3" id="KW-0732">Signal</keyword>
<dbReference type="Pfam" id="PF00498">
    <property type="entry name" value="FHA"/>
    <property type="match status" value="1"/>
</dbReference>
<evidence type="ECO:0000259" key="4">
    <source>
        <dbReference type="PROSITE" id="PS50006"/>
    </source>
</evidence>
<name>A0A158AYU0_9BURK</name>
<accession>A0A158AYU0</accession>
<gene>
    <name evidence="6" type="primary">fhaA</name>
    <name evidence="6" type="ORF">AWB78_02116</name>
</gene>
<comment type="caution">
    <text evidence="6">The sequence shown here is derived from an EMBL/GenBank/DDBJ whole genome shotgun (WGS) entry which is preliminary data.</text>
</comment>
<feature type="chain" id="PRO_5007621071" evidence="3">
    <location>
        <begin position="25"/>
        <end position="536"/>
    </location>
</feature>
<sequence length="536" mass="56899">MSLCSIRAAWMLTALLAANVSVSAAELQAVTVAQPERGTVIVTVRSPDEAPPASAFNLNLQSGGIDMHVPASAVTPASNPGADLATTVIICIDRSGSMQGAVREIRNALRDVLATPRPDLRIGIMAFGSTITPLSPFTSDANASMRVIDGIQGEVGHDGQTKLFDAIASAGARLANDPARGPKRLIVISDGKDEGSRMPRETLVDIAHQRQAPLDTIAFGPLAPRWSGSLASLSSATGGKFVLVESGPKLADAIRNELGTTQASAYDVRFGYRSEAGTATASTAALAYAPPGRPVALIPINVAIAAPATNEPAPVPPPDPEPEPKPPVVTPPQSHSWLDMKFTFLSLTIDTKGLFAGLLALIAGSLAMFFALRRKRAPEPERETQAPAQNRVRAETVREHQGTRVGAVFGLPAPGRPAAILVNTSQRHPGKPYPIEKTAVRIGADDDNDLVVPDDGYVSRRHAAIRFDGGTLYLTDLNSSNGTWRNDVRLGNAPVSLAPGDVLRFARTTYEVRGVERQAPYDEAGRRENRYERRVP</sequence>
<dbReference type="Proteomes" id="UP000071859">
    <property type="component" value="Unassembled WGS sequence"/>
</dbReference>
<evidence type="ECO:0000256" key="2">
    <source>
        <dbReference type="SAM" id="Phobius"/>
    </source>
</evidence>
<dbReference type="InterPro" id="IPR002035">
    <property type="entry name" value="VWF_A"/>
</dbReference>
<feature type="domain" description="VWFA" evidence="5">
    <location>
        <begin position="87"/>
        <end position="258"/>
    </location>
</feature>
<dbReference type="Gene3D" id="3.40.50.410">
    <property type="entry name" value="von Willebrand factor, type A domain"/>
    <property type="match status" value="1"/>
</dbReference>
<dbReference type="Pfam" id="PF13519">
    <property type="entry name" value="VWA_2"/>
    <property type="match status" value="1"/>
</dbReference>
<dbReference type="InterPro" id="IPR036465">
    <property type="entry name" value="vWFA_dom_sf"/>
</dbReference>
<evidence type="ECO:0000313" key="6">
    <source>
        <dbReference type="EMBL" id="SAK63131.1"/>
    </source>
</evidence>
<dbReference type="SMART" id="SM00327">
    <property type="entry name" value="VWA"/>
    <property type="match status" value="1"/>
</dbReference>
<evidence type="ECO:0000256" key="3">
    <source>
        <dbReference type="SAM" id="SignalP"/>
    </source>
</evidence>
<dbReference type="SUPFAM" id="SSF53300">
    <property type="entry name" value="vWA-like"/>
    <property type="match status" value="1"/>
</dbReference>
<reference evidence="6" key="1">
    <citation type="submission" date="2016-01" db="EMBL/GenBank/DDBJ databases">
        <authorList>
            <person name="Peeters C."/>
        </authorList>
    </citation>
    <scope>NUCLEOTIDE SEQUENCE</scope>
    <source>
        <strain evidence="6">LMG 29321</strain>
    </source>
</reference>
<dbReference type="Gene3D" id="2.60.200.20">
    <property type="match status" value="1"/>
</dbReference>
<feature type="transmembrane region" description="Helical" evidence="2">
    <location>
        <begin position="353"/>
        <end position="372"/>
    </location>
</feature>
<keyword evidence="2" id="KW-0472">Membrane</keyword>
<dbReference type="PROSITE" id="PS50234">
    <property type="entry name" value="VWFA"/>
    <property type="match status" value="1"/>
</dbReference>